<dbReference type="EMBL" id="LR796612">
    <property type="protein sequence ID" value="CAB4154245.1"/>
    <property type="molecule type" value="Genomic_DNA"/>
</dbReference>
<name>A0A6J5NAV4_9CAUD</name>
<proteinExistence type="predicted"/>
<organism evidence="1">
    <name type="scientific">uncultured Caudovirales phage</name>
    <dbReference type="NCBI Taxonomy" id="2100421"/>
    <lineage>
        <taxon>Viruses</taxon>
        <taxon>Duplodnaviria</taxon>
        <taxon>Heunggongvirae</taxon>
        <taxon>Uroviricota</taxon>
        <taxon>Caudoviricetes</taxon>
        <taxon>Peduoviridae</taxon>
        <taxon>Maltschvirus</taxon>
        <taxon>Maltschvirus maltsch</taxon>
    </lineage>
</organism>
<evidence type="ECO:0000313" key="1">
    <source>
        <dbReference type="EMBL" id="CAB4154245.1"/>
    </source>
</evidence>
<accession>A0A6J5NAV4</accession>
<dbReference type="Gene3D" id="2.60.120.260">
    <property type="entry name" value="Galactose-binding domain-like"/>
    <property type="match status" value="1"/>
</dbReference>
<sequence length="786" mass="84572">MALLHRADMARKSFTLQKLSAEYGSYVQYPSGTESASVGLAVRTDDDSRLKSEGLLVAPTLSTPVGAGSLLPYLSFFSAEVSDYDEIILTWDAPLNDLSLAPTSSTVVATSLVLSYSEYGEPPTVSDGTIISSDATSNIYYHKVPSGKWAYYTMFVKFESQDGDLYYEPTAKLAVLTPSNYKSVDDLYKKIPEYYRLLDDNMSTGLGGPLYRYLSIFGFEIDKMRTALDFMISMKDPQLANSEVLDYLAQDLGVDLQSHELGAGRLRNLMNIIGYLRRSEGTTGSLEYAMQAITGSDIEIDTTNKVVKVFAQRVNLLKDANLSRIIASLFDGGSPSVSAFSLELDAGVPSSSGTATPVSGTYTISYEGGTPSSTSGAATGNELWTYDPDLTSGGSINILQTISNYVPITLDDELYFSVQTGIASPAQNSITKVALYANAPYGSTSSLPVNAVQSTTPINIAGINYWKLSILDQRINLCTNPSFESNTTTWSGVNATNVRTAGTITNGIGSWSLVSTHTTTSSGGPVFGLFNINANTSYTAAIQCLRLTGTRSYRIAFDWYTSSAYISTSAGTAKTCDSSSRLTVTATAPEIATRAYITIYSTVDGAIGDSIKIDAAIIEASSVVGDYFDGSIESYASWSGTAHASTSIGGPSVGTYQNMYFTVFQKSEVNAQETFKYMLLERAANGQYFDGNTSFGGWLVDGNTISDYRWYNPAAPNGASPGLPIENFSVYNSNYQKTRAVASRFLTNLLPVTQLTTGTATVYSNGTVPNPEWSITFNHIPGVTYP</sequence>
<protein>
    <submittedName>
        <fullName evidence="1">Uncharacterized protein</fullName>
    </submittedName>
</protein>
<gene>
    <name evidence="1" type="ORF">UFOVP629_18</name>
</gene>
<reference evidence="1" key="1">
    <citation type="submission" date="2020-04" db="EMBL/GenBank/DDBJ databases">
        <authorList>
            <person name="Chiriac C."/>
            <person name="Salcher M."/>
            <person name="Ghai R."/>
            <person name="Kavagutti S V."/>
        </authorList>
    </citation>
    <scope>NUCLEOTIDE SEQUENCE</scope>
</reference>